<sequence>MISKPSCLLIFGILLCVLHLSACQNWNAFRRKHVAQRVNCNSAMNRSPFRPLVSCKQLNTFIHASASTVKNICQGVIQSTNTTSRVSFRYTNCIFTSRRRRQCRYRAATGNNVICVTCERGAPVHFVRVGRC</sequence>
<evidence type="ECO:0000256" key="1">
    <source>
        <dbReference type="ARBA" id="ARBA00005600"/>
    </source>
</evidence>
<evidence type="ECO:0000256" key="4">
    <source>
        <dbReference type="ARBA" id="ARBA00022801"/>
    </source>
</evidence>
<name>A0AAV3A4S4_PYXAD</name>
<comment type="caution">
    <text evidence="7">The sequence shown here is derived from an EMBL/GenBank/DDBJ whole genome shotgun (WGS) entry which is preliminary data.</text>
</comment>
<accession>A0AAV3A4S4</accession>
<keyword evidence="4 5" id="KW-0378">Hydrolase</keyword>
<dbReference type="InterPro" id="IPR036816">
    <property type="entry name" value="RNaseA-like_dom_sf"/>
</dbReference>
<evidence type="ECO:0000256" key="3">
    <source>
        <dbReference type="ARBA" id="ARBA00022759"/>
    </source>
</evidence>
<dbReference type="EMBL" id="DYDO01000007">
    <property type="protein sequence ID" value="DBA20763.1"/>
    <property type="molecule type" value="Genomic_DNA"/>
</dbReference>
<evidence type="ECO:0000313" key="8">
    <source>
        <dbReference type="Proteomes" id="UP001181693"/>
    </source>
</evidence>
<reference evidence="7" key="1">
    <citation type="thesis" date="2020" institute="ProQuest LLC" country="789 East Eisenhower Parkway, Ann Arbor, MI, USA">
        <title>Comparative Genomics and Chromosome Evolution.</title>
        <authorList>
            <person name="Mudd A.B."/>
        </authorList>
    </citation>
    <scope>NUCLEOTIDE SEQUENCE</scope>
    <source>
        <strain evidence="7">1538</strain>
        <tissue evidence="7">Blood</tissue>
    </source>
</reference>
<dbReference type="GO" id="GO:0016787">
    <property type="term" value="F:hydrolase activity"/>
    <property type="evidence" value="ECO:0007669"/>
    <property type="project" value="UniProtKB-KW"/>
</dbReference>
<dbReference type="PROSITE" id="PS00127">
    <property type="entry name" value="RNASE_PANCREATIC"/>
    <property type="match status" value="1"/>
</dbReference>
<dbReference type="GO" id="GO:0004540">
    <property type="term" value="F:RNA nuclease activity"/>
    <property type="evidence" value="ECO:0007669"/>
    <property type="project" value="TreeGrafter"/>
</dbReference>
<organism evidence="7 8">
    <name type="scientific">Pyxicephalus adspersus</name>
    <name type="common">African bullfrog</name>
    <dbReference type="NCBI Taxonomy" id="30357"/>
    <lineage>
        <taxon>Eukaryota</taxon>
        <taxon>Metazoa</taxon>
        <taxon>Chordata</taxon>
        <taxon>Craniata</taxon>
        <taxon>Vertebrata</taxon>
        <taxon>Euteleostomi</taxon>
        <taxon>Amphibia</taxon>
        <taxon>Batrachia</taxon>
        <taxon>Anura</taxon>
        <taxon>Neobatrachia</taxon>
        <taxon>Ranoidea</taxon>
        <taxon>Pyxicephalidae</taxon>
        <taxon>Pyxicephalinae</taxon>
        <taxon>Pyxicephalus</taxon>
    </lineage>
</organism>
<evidence type="ECO:0000256" key="2">
    <source>
        <dbReference type="ARBA" id="ARBA00022722"/>
    </source>
</evidence>
<dbReference type="GO" id="GO:0004519">
    <property type="term" value="F:endonuclease activity"/>
    <property type="evidence" value="ECO:0007669"/>
    <property type="project" value="UniProtKB-KW"/>
</dbReference>
<dbReference type="Pfam" id="PF00074">
    <property type="entry name" value="RnaseA"/>
    <property type="match status" value="1"/>
</dbReference>
<keyword evidence="2 5" id="KW-0540">Nuclease</keyword>
<proteinExistence type="inferred from homology"/>
<dbReference type="PANTHER" id="PTHR11437">
    <property type="entry name" value="RIBONUCLEASE"/>
    <property type="match status" value="1"/>
</dbReference>
<keyword evidence="8" id="KW-1185">Reference proteome</keyword>
<dbReference type="GO" id="GO:0050830">
    <property type="term" value="P:defense response to Gram-positive bacterium"/>
    <property type="evidence" value="ECO:0007669"/>
    <property type="project" value="TreeGrafter"/>
</dbReference>
<evidence type="ECO:0000256" key="5">
    <source>
        <dbReference type="RuleBase" id="RU000651"/>
    </source>
</evidence>
<evidence type="ECO:0000313" key="7">
    <source>
        <dbReference type="EMBL" id="DBA20763.1"/>
    </source>
</evidence>
<keyword evidence="5" id="KW-0732">Signal</keyword>
<dbReference type="AlphaFoldDB" id="A0AAV3A4S4"/>
<feature type="chain" id="PRO_5043093582" description="Ribonuclease A-domain domain-containing protein" evidence="5">
    <location>
        <begin position="24"/>
        <end position="132"/>
    </location>
</feature>
<feature type="domain" description="Ribonuclease A-domain" evidence="6">
    <location>
        <begin position="22"/>
        <end position="130"/>
    </location>
</feature>
<dbReference type="InterPro" id="IPR023412">
    <property type="entry name" value="RNaseA_domain"/>
</dbReference>
<dbReference type="GO" id="GO:0003676">
    <property type="term" value="F:nucleic acid binding"/>
    <property type="evidence" value="ECO:0007669"/>
    <property type="project" value="InterPro"/>
</dbReference>
<dbReference type="SUPFAM" id="SSF54076">
    <property type="entry name" value="RNase A-like"/>
    <property type="match status" value="1"/>
</dbReference>
<gene>
    <name evidence="7" type="ORF">GDO54_017509</name>
</gene>
<dbReference type="Proteomes" id="UP001181693">
    <property type="component" value="Unassembled WGS sequence"/>
</dbReference>
<evidence type="ECO:0000259" key="6">
    <source>
        <dbReference type="SMART" id="SM00092"/>
    </source>
</evidence>
<dbReference type="SMART" id="SM00092">
    <property type="entry name" value="RNAse_Pc"/>
    <property type="match status" value="1"/>
</dbReference>
<comment type="similarity">
    <text evidence="1 5">Belongs to the pancreatic ribonuclease family.</text>
</comment>
<dbReference type="Gene3D" id="3.10.130.10">
    <property type="entry name" value="Ribonuclease A-like domain"/>
    <property type="match status" value="1"/>
</dbReference>
<feature type="signal peptide" evidence="5">
    <location>
        <begin position="1"/>
        <end position="23"/>
    </location>
</feature>
<keyword evidence="3 5" id="KW-0255">Endonuclease</keyword>
<dbReference type="InterPro" id="IPR001427">
    <property type="entry name" value="RNaseA"/>
</dbReference>
<dbReference type="InterPro" id="IPR023411">
    <property type="entry name" value="RNaseA_AS"/>
</dbReference>
<protein>
    <recommendedName>
        <fullName evidence="6">Ribonuclease A-domain domain-containing protein</fullName>
    </recommendedName>
</protein>